<dbReference type="InterPro" id="IPR002052">
    <property type="entry name" value="DNA_methylase_N6_adenine_CS"/>
</dbReference>
<comment type="catalytic activity">
    <reaction evidence="5">
        <text>L-glutaminyl-[peptide chain release factor] + S-adenosyl-L-methionine = N(5)-methyl-L-glutaminyl-[peptide chain release factor] + S-adenosyl-L-homocysteine + H(+)</text>
        <dbReference type="Rhea" id="RHEA:42896"/>
        <dbReference type="Rhea" id="RHEA-COMP:10271"/>
        <dbReference type="Rhea" id="RHEA-COMP:10272"/>
        <dbReference type="ChEBI" id="CHEBI:15378"/>
        <dbReference type="ChEBI" id="CHEBI:30011"/>
        <dbReference type="ChEBI" id="CHEBI:57856"/>
        <dbReference type="ChEBI" id="CHEBI:59789"/>
        <dbReference type="ChEBI" id="CHEBI:61891"/>
        <dbReference type="EC" id="2.1.1.297"/>
    </reaction>
</comment>
<name>A0AA41UKA5_9BACT</name>
<accession>A0AA41UKA5</accession>
<feature type="domain" description="Methyltransferase small" evidence="6">
    <location>
        <begin position="111"/>
        <end position="217"/>
    </location>
</feature>
<dbReference type="AlphaFoldDB" id="A0AA41UKA5"/>
<sequence length="285" mass="31199">MLPDKPEENAEATVCALWHKAAGNPMSVETASKTALPILDDQRRAVLQTLIKQRLSGIPLAHLTGRQQFMNIELLADARALIPRKETELLGNTALNILHDIGANTDKPLIAIDLCTGAGNLACALATHIPHLQITGSDISIEALTCAKDNRNYLNLDPQRVGFVASDLLQAFNPIYCRQNISMIICNPPYISEAKVTQLADEIIQHEPREAFNGGPLGLSILTRLVKEGANYLSDQGWICCEVGLGQGKWLAQRFERTNQYQQVTTTCDATGEIRVVAAQKKKPI</sequence>
<dbReference type="NCBIfam" id="TIGR00536">
    <property type="entry name" value="hemK_fam"/>
    <property type="match status" value="1"/>
</dbReference>
<dbReference type="PANTHER" id="PTHR18895">
    <property type="entry name" value="HEMK METHYLTRANSFERASE"/>
    <property type="match status" value="1"/>
</dbReference>
<comment type="caution">
    <text evidence="7">The sequence shown here is derived from an EMBL/GenBank/DDBJ whole genome shotgun (WGS) entry which is preliminary data.</text>
</comment>
<protein>
    <recommendedName>
        <fullName evidence="1">peptide chain release factor N(5)-glutamine methyltransferase</fullName>
        <ecNumber evidence="1">2.1.1.297</ecNumber>
    </recommendedName>
</protein>
<organism evidence="7 8">
    <name type="scientific">Desulfatitalea alkaliphila</name>
    <dbReference type="NCBI Taxonomy" id="2929485"/>
    <lineage>
        <taxon>Bacteria</taxon>
        <taxon>Pseudomonadati</taxon>
        <taxon>Thermodesulfobacteriota</taxon>
        <taxon>Desulfobacteria</taxon>
        <taxon>Desulfobacterales</taxon>
        <taxon>Desulfosarcinaceae</taxon>
        <taxon>Desulfatitalea</taxon>
    </lineage>
</organism>
<keyword evidence="8" id="KW-1185">Reference proteome</keyword>
<dbReference type="GO" id="GO:0102559">
    <property type="term" value="F:peptide chain release factor N(5)-glutamine methyltransferase activity"/>
    <property type="evidence" value="ECO:0007669"/>
    <property type="project" value="UniProtKB-EC"/>
</dbReference>
<evidence type="ECO:0000256" key="2">
    <source>
        <dbReference type="ARBA" id="ARBA00022603"/>
    </source>
</evidence>
<keyword evidence="3" id="KW-0808">Transferase</keyword>
<evidence type="ECO:0000313" key="8">
    <source>
        <dbReference type="Proteomes" id="UP001165427"/>
    </source>
</evidence>
<dbReference type="CDD" id="cd02440">
    <property type="entry name" value="AdoMet_MTases"/>
    <property type="match status" value="1"/>
</dbReference>
<evidence type="ECO:0000256" key="4">
    <source>
        <dbReference type="ARBA" id="ARBA00022691"/>
    </source>
</evidence>
<evidence type="ECO:0000256" key="1">
    <source>
        <dbReference type="ARBA" id="ARBA00012771"/>
    </source>
</evidence>
<dbReference type="Pfam" id="PF05175">
    <property type="entry name" value="MTS"/>
    <property type="match status" value="1"/>
</dbReference>
<dbReference type="PANTHER" id="PTHR18895:SF74">
    <property type="entry name" value="MTRF1L RELEASE FACTOR GLUTAMINE METHYLTRANSFERASE"/>
    <property type="match status" value="1"/>
</dbReference>
<dbReference type="EC" id="2.1.1.297" evidence="1"/>
<gene>
    <name evidence="7" type="ORF">MRX98_16110</name>
</gene>
<dbReference type="InterPro" id="IPR029063">
    <property type="entry name" value="SAM-dependent_MTases_sf"/>
</dbReference>
<dbReference type="PROSITE" id="PS00092">
    <property type="entry name" value="N6_MTASE"/>
    <property type="match status" value="1"/>
</dbReference>
<evidence type="ECO:0000256" key="5">
    <source>
        <dbReference type="ARBA" id="ARBA00048391"/>
    </source>
</evidence>
<dbReference type="GO" id="GO:0032259">
    <property type="term" value="P:methylation"/>
    <property type="evidence" value="ECO:0007669"/>
    <property type="project" value="UniProtKB-KW"/>
</dbReference>
<proteinExistence type="predicted"/>
<evidence type="ECO:0000256" key="3">
    <source>
        <dbReference type="ARBA" id="ARBA00022679"/>
    </source>
</evidence>
<dbReference type="EMBL" id="JALJRB010000021">
    <property type="protein sequence ID" value="MCJ8502109.1"/>
    <property type="molecule type" value="Genomic_DNA"/>
</dbReference>
<dbReference type="SUPFAM" id="SSF53335">
    <property type="entry name" value="S-adenosyl-L-methionine-dependent methyltransferases"/>
    <property type="match status" value="1"/>
</dbReference>
<evidence type="ECO:0000313" key="7">
    <source>
        <dbReference type="EMBL" id="MCJ8502109.1"/>
    </source>
</evidence>
<keyword evidence="4" id="KW-0949">S-adenosyl-L-methionine</keyword>
<dbReference type="RefSeq" id="WP_246912148.1">
    <property type="nucleotide sequence ID" value="NZ_JALJRB010000021.1"/>
</dbReference>
<dbReference type="InterPro" id="IPR007848">
    <property type="entry name" value="Small_mtfrase_dom"/>
</dbReference>
<dbReference type="Gene3D" id="1.10.8.10">
    <property type="entry name" value="DNA helicase RuvA subunit, C-terminal domain"/>
    <property type="match status" value="1"/>
</dbReference>
<dbReference type="Proteomes" id="UP001165427">
    <property type="component" value="Unassembled WGS sequence"/>
</dbReference>
<dbReference type="InterPro" id="IPR004556">
    <property type="entry name" value="HemK-like"/>
</dbReference>
<evidence type="ECO:0000259" key="6">
    <source>
        <dbReference type="Pfam" id="PF05175"/>
    </source>
</evidence>
<keyword evidence="2 7" id="KW-0489">Methyltransferase</keyword>
<reference evidence="7" key="1">
    <citation type="submission" date="2022-04" db="EMBL/GenBank/DDBJ databases">
        <title>Desulfatitalea alkaliphila sp. nov., a novel anaerobic sulfate-reducing bacterium isolated from terrestrial mud volcano, Taman Peninsula, Russia.</title>
        <authorList>
            <person name="Khomyakova M.A."/>
            <person name="Merkel A.Y."/>
            <person name="Slobodkin A.I."/>
        </authorList>
    </citation>
    <scope>NUCLEOTIDE SEQUENCE</scope>
    <source>
        <strain evidence="7">M08but</strain>
    </source>
</reference>
<dbReference type="Gene3D" id="3.40.50.150">
    <property type="entry name" value="Vaccinia Virus protein VP39"/>
    <property type="match status" value="1"/>
</dbReference>
<dbReference type="InterPro" id="IPR050320">
    <property type="entry name" value="N5-glutamine_MTase"/>
</dbReference>
<dbReference type="GO" id="GO:0003676">
    <property type="term" value="F:nucleic acid binding"/>
    <property type="evidence" value="ECO:0007669"/>
    <property type="project" value="InterPro"/>
</dbReference>